<gene>
    <name evidence="1" type="ORF">DFR68_103814</name>
</gene>
<reference evidence="1 2" key="1">
    <citation type="submission" date="2018-07" db="EMBL/GenBank/DDBJ databases">
        <title>Genomic Encyclopedia of Type Strains, Phase IV (KMG-IV): sequencing the most valuable type-strain genomes for metagenomic binning, comparative biology and taxonomic classification.</title>
        <authorList>
            <person name="Goeker M."/>
        </authorList>
    </citation>
    <scope>NUCLEOTIDE SEQUENCE [LARGE SCALE GENOMIC DNA]</scope>
    <source>
        <strain evidence="1 2">DSM 44952</strain>
    </source>
</reference>
<dbReference type="Proteomes" id="UP000255355">
    <property type="component" value="Unassembled WGS sequence"/>
</dbReference>
<sequence length="206" mass="21635">MEDQQESHGTTGRRSIAIGTVAAVAGVGAGIAAAQIGKADDGESTAEGSFKVIDRRGRQRFLLETSKPPIILGGKTYPAAERNGPDGSYLLFNDQNGDEKGGIIAAADGAAITLDYPNGDAIHLQAEWRDKTGGASLFMRHMGDPATPVEEAKHPMGLRLFADTENGTGLTLCDPQGRPRIQLRVAMDGTPSIAILDEQGAVVKQL</sequence>
<evidence type="ECO:0000313" key="1">
    <source>
        <dbReference type="EMBL" id="RDI53424.1"/>
    </source>
</evidence>
<accession>A0A370HBH6</accession>
<organism evidence="1 2">
    <name type="scientific">Nocardia mexicana</name>
    <dbReference type="NCBI Taxonomy" id="279262"/>
    <lineage>
        <taxon>Bacteria</taxon>
        <taxon>Bacillati</taxon>
        <taxon>Actinomycetota</taxon>
        <taxon>Actinomycetes</taxon>
        <taxon>Mycobacteriales</taxon>
        <taxon>Nocardiaceae</taxon>
        <taxon>Nocardia</taxon>
    </lineage>
</organism>
<protein>
    <submittedName>
        <fullName evidence="1">Uncharacterized protein</fullName>
    </submittedName>
</protein>
<name>A0A370HBH6_9NOCA</name>
<keyword evidence="2" id="KW-1185">Reference proteome</keyword>
<comment type="caution">
    <text evidence="1">The sequence shown here is derived from an EMBL/GenBank/DDBJ whole genome shotgun (WGS) entry which is preliminary data.</text>
</comment>
<proteinExistence type="predicted"/>
<evidence type="ECO:0000313" key="2">
    <source>
        <dbReference type="Proteomes" id="UP000255355"/>
    </source>
</evidence>
<dbReference type="AlphaFoldDB" id="A0A370HBH6"/>
<dbReference type="RefSeq" id="WP_068012334.1">
    <property type="nucleotide sequence ID" value="NZ_QQAZ01000003.1"/>
</dbReference>
<dbReference type="EMBL" id="QQAZ01000003">
    <property type="protein sequence ID" value="RDI53424.1"/>
    <property type="molecule type" value="Genomic_DNA"/>
</dbReference>
<dbReference type="OrthoDB" id="1349101at2"/>
<dbReference type="STRING" id="1210089.GCA_001613165_00016"/>